<keyword evidence="1" id="KW-0472">Membrane</keyword>
<dbReference type="Proteomes" id="UP000652761">
    <property type="component" value="Unassembled WGS sequence"/>
</dbReference>
<organism evidence="2 3">
    <name type="scientific">Colocasia esculenta</name>
    <name type="common">Wild taro</name>
    <name type="synonym">Arum esculentum</name>
    <dbReference type="NCBI Taxonomy" id="4460"/>
    <lineage>
        <taxon>Eukaryota</taxon>
        <taxon>Viridiplantae</taxon>
        <taxon>Streptophyta</taxon>
        <taxon>Embryophyta</taxon>
        <taxon>Tracheophyta</taxon>
        <taxon>Spermatophyta</taxon>
        <taxon>Magnoliopsida</taxon>
        <taxon>Liliopsida</taxon>
        <taxon>Araceae</taxon>
        <taxon>Aroideae</taxon>
        <taxon>Colocasieae</taxon>
        <taxon>Colocasia</taxon>
    </lineage>
</organism>
<proteinExistence type="predicted"/>
<dbReference type="AlphaFoldDB" id="A0A843VIG0"/>
<sequence>MTSGTKHVLLPMSDMEKGGGGDDSLFKGSGMTKRGAVAAVSYMTCAGEQLGDACRSLCMVRCSGFCQTGLGARVVAGIAACSSWNALFFLFVGFQISVFFVLNTTRQTPA</sequence>
<name>A0A843VIG0_COLES</name>
<evidence type="ECO:0000313" key="2">
    <source>
        <dbReference type="EMBL" id="MQL93430.1"/>
    </source>
</evidence>
<dbReference type="EMBL" id="NMUH01001561">
    <property type="protein sequence ID" value="MQL93430.1"/>
    <property type="molecule type" value="Genomic_DNA"/>
</dbReference>
<keyword evidence="1" id="KW-1133">Transmembrane helix</keyword>
<gene>
    <name evidence="2" type="ORF">Taro_026075</name>
</gene>
<keyword evidence="1" id="KW-0812">Transmembrane</keyword>
<protein>
    <submittedName>
        <fullName evidence="2">Uncharacterized protein</fullName>
    </submittedName>
</protein>
<evidence type="ECO:0000256" key="1">
    <source>
        <dbReference type="SAM" id="Phobius"/>
    </source>
</evidence>
<reference evidence="2" key="1">
    <citation type="submission" date="2017-07" db="EMBL/GenBank/DDBJ databases">
        <title>Taro Niue Genome Assembly and Annotation.</title>
        <authorList>
            <person name="Atibalentja N."/>
            <person name="Keating K."/>
            <person name="Fields C.J."/>
        </authorList>
    </citation>
    <scope>NUCLEOTIDE SEQUENCE</scope>
    <source>
        <strain evidence="2">Niue_2</strain>
        <tissue evidence="2">Leaf</tissue>
    </source>
</reference>
<keyword evidence="3" id="KW-1185">Reference proteome</keyword>
<evidence type="ECO:0000313" key="3">
    <source>
        <dbReference type="Proteomes" id="UP000652761"/>
    </source>
</evidence>
<comment type="caution">
    <text evidence="2">The sequence shown here is derived from an EMBL/GenBank/DDBJ whole genome shotgun (WGS) entry which is preliminary data.</text>
</comment>
<accession>A0A843VIG0</accession>
<dbReference type="OrthoDB" id="776319at2759"/>
<feature type="transmembrane region" description="Helical" evidence="1">
    <location>
        <begin position="83"/>
        <end position="102"/>
    </location>
</feature>